<evidence type="ECO:0000313" key="6">
    <source>
        <dbReference type="EMBL" id="TPX56693.1"/>
    </source>
</evidence>
<dbReference type="AlphaFoldDB" id="A0A507DY36"/>
<dbReference type="PANTHER" id="PTHR22840:SF12">
    <property type="entry name" value="WD REPEAT-CONTAINING PROTEIN 36"/>
    <property type="match status" value="1"/>
</dbReference>
<dbReference type="InterPro" id="IPR036322">
    <property type="entry name" value="WD40_repeat_dom_sf"/>
</dbReference>
<feature type="repeat" description="WD" evidence="3">
    <location>
        <begin position="460"/>
        <end position="501"/>
    </location>
</feature>
<dbReference type="PROSITE" id="PS50082">
    <property type="entry name" value="WD_REPEATS_2"/>
    <property type="match status" value="2"/>
</dbReference>
<keyword evidence="7" id="KW-1185">Reference proteome</keyword>
<dbReference type="SUPFAM" id="SSF50978">
    <property type="entry name" value="WD40 repeat-like"/>
    <property type="match status" value="2"/>
</dbReference>
<protein>
    <submittedName>
        <fullName evidence="6">Uncharacterized protein</fullName>
    </submittedName>
</protein>
<dbReference type="InterPro" id="IPR015943">
    <property type="entry name" value="WD40/YVTN_repeat-like_dom_sf"/>
</dbReference>
<sequence length="891" mass="98262">MVAATGLYQPFRAIGYVTSDSPVNVQIRGNVHALTASVGNSFHIYSGEKLDLLFTGPQNAEPVTAVAAFKDRIFSASGAGVSIAERGKEVGRFNADTACRIFSLIVFGDLLLALCDDNVVRIWNHTNGEYYNEITFPDTFRVTAALHPSTYLNKILFASQQGSMQLWNIRTLRMLHEFSSLESPITVLTQAPAVDVVAIGLLDGSIVLHNIRADVEIMRLRQQGKVTAISFRTDEKPHMVTGSISGDLAIWDLSKQQVLNVMKGAHSAPVHTACYYAGQPILITAGSDNAIRQWIFDSAEGVPRLLRSRGGHTTPPTRIRYHPLDTSQIISGGVDEAIRVFSVTRDASSMEIPLGEKKGKGFRVDDARIPAIAQFAAARDATSKAVNIITAHVKDPYARICSYGGKPISKRTFVCTDGALVKSVAISACGHFGFVGSALGRLDRYNLQSGLLRKTYGDQHGGHTKAIVGIVSDRVNRLVITAGLDGLVKFWSFKSGSLLHTINVPAPISAVDLHRESGLLSVVSDDFVIRVIDTSTHKVVREFMGHRSQITDTTFTPDGRLIISTSTDSTLRTWDLPTGHCVDITRVTSVPRSVSISPNGDYVATVHADQVGIFLWANRMQFGGVLIKRVDEETAAAAPVTELPQTGGMVLTEEDENAAAELADQVRRQELLEEQEIERGARVVDDELISFSGVAKTKWQNLLSLDALRKRNQPAEAPKTDRASFFLPTLREQKMQFEADAAAAAASTDSKPQSRILHSAIEVSSTTENLFTSQQNMEFTRLLRECHAEEDFDELMTYLRDMAPSQIDVTLRTLDRETELHLFVDAVVWMLDRRRDFEAVEAFIAVLVKIHSSELLTNPKLDELLKRHTQNWEVLENMFQYGLCLLDFVKK</sequence>
<dbReference type="Pfam" id="PF25171">
    <property type="entry name" value="Beta-prop_WDR36-Utp21_1st"/>
    <property type="match status" value="1"/>
</dbReference>
<reference evidence="6 7" key="1">
    <citation type="journal article" date="2019" name="Sci. Rep.">
        <title>Comparative genomics of chytrid fungi reveal insights into the obligate biotrophic and pathogenic lifestyle of Synchytrium endobioticum.</title>
        <authorList>
            <person name="van de Vossenberg B.T.L.H."/>
            <person name="Warris S."/>
            <person name="Nguyen H.D.T."/>
            <person name="van Gent-Pelzer M.P.E."/>
            <person name="Joly D.L."/>
            <person name="van de Geest H.C."/>
            <person name="Bonants P.J.M."/>
            <person name="Smith D.S."/>
            <person name="Levesque C.A."/>
            <person name="van der Lee T.A.J."/>
        </authorList>
    </citation>
    <scope>NUCLEOTIDE SEQUENCE [LARGE SCALE GENOMIC DNA]</scope>
    <source>
        <strain evidence="6 7">CBS 809.83</strain>
    </source>
</reference>
<evidence type="ECO:0000256" key="2">
    <source>
        <dbReference type="ARBA" id="ARBA00022737"/>
    </source>
</evidence>
<comment type="caution">
    <text evidence="6">The sequence shown here is derived from an EMBL/GenBank/DDBJ whole genome shotgun (WGS) entry which is preliminary data.</text>
</comment>
<dbReference type="GO" id="GO:0034388">
    <property type="term" value="C:Pwp2p-containing subcomplex of 90S preribosome"/>
    <property type="evidence" value="ECO:0007669"/>
    <property type="project" value="TreeGrafter"/>
</dbReference>
<dbReference type="InterPro" id="IPR001680">
    <property type="entry name" value="WD40_rpt"/>
</dbReference>
<dbReference type="InterPro" id="IPR019775">
    <property type="entry name" value="WD40_repeat_CS"/>
</dbReference>
<dbReference type="Pfam" id="PF04192">
    <property type="entry name" value="Utp21"/>
    <property type="match status" value="1"/>
</dbReference>
<evidence type="ECO:0000259" key="5">
    <source>
        <dbReference type="Pfam" id="PF25171"/>
    </source>
</evidence>
<feature type="repeat" description="WD" evidence="3">
    <location>
        <begin position="543"/>
        <end position="584"/>
    </location>
</feature>
<dbReference type="PANTHER" id="PTHR22840">
    <property type="entry name" value="WD REPEAT-CONTAINING PROTEIN 36"/>
    <property type="match status" value="1"/>
</dbReference>
<dbReference type="GO" id="GO:0006364">
    <property type="term" value="P:rRNA processing"/>
    <property type="evidence" value="ECO:0007669"/>
    <property type="project" value="InterPro"/>
</dbReference>
<evidence type="ECO:0000256" key="1">
    <source>
        <dbReference type="ARBA" id="ARBA00022574"/>
    </source>
</evidence>
<evidence type="ECO:0000259" key="4">
    <source>
        <dbReference type="Pfam" id="PF04192"/>
    </source>
</evidence>
<dbReference type="InterPro" id="IPR059157">
    <property type="entry name" value="WDR36-Utp21_N"/>
</dbReference>
<name>A0A507DY36_9FUNG</name>
<dbReference type="PROSITE" id="PS50294">
    <property type="entry name" value="WD_REPEATS_REGION"/>
    <property type="match status" value="1"/>
</dbReference>
<accession>A0A507DY36</accession>
<dbReference type="EMBL" id="QEAQ01000067">
    <property type="protein sequence ID" value="TPX56693.1"/>
    <property type="molecule type" value="Genomic_DNA"/>
</dbReference>
<dbReference type="GO" id="GO:0032040">
    <property type="term" value="C:small-subunit processome"/>
    <property type="evidence" value="ECO:0007669"/>
    <property type="project" value="InterPro"/>
</dbReference>
<dbReference type="Pfam" id="PF25168">
    <property type="entry name" value="Beta-prop_WDR36-Utp21_2nd"/>
    <property type="match status" value="1"/>
</dbReference>
<keyword evidence="1 3" id="KW-0853">WD repeat</keyword>
<dbReference type="PROSITE" id="PS00678">
    <property type="entry name" value="WD_REPEATS_1"/>
    <property type="match status" value="1"/>
</dbReference>
<organism evidence="6 7">
    <name type="scientific">Powellomyces hirtus</name>
    <dbReference type="NCBI Taxonomy" id="109895"/>
    <lineage>
        <taxon>Eukaryota</taxon>
        <taxon>Fungi</taxon>
        <taxon>Fungi incertae sedis</taxon>
        <taxon>Chytridiomycota</taxon>
        <taxon>Chytridiomycota incertae sedis</taxon>
        <taxon>Chytridiomycetes</taxon>
        <taxon>Spizellomycetales</taxon>
        <taxon>Powellomycetaceae</taxon>
        <taxon>Powellomyces</taxon>
    </lineage>
</organism>
<feature type="domain" description="WDR36/Utp21 N-terminal" evidence="5">
    <location>
        <begin position="35"/>
        <end position="297"/>
    </location>
</feature>
<feature type="domain" description="WDR36/Utp21 C-terminal" evidence="4">
    <location>
        <begin position="684"/>
        <end position="890"/>
    </location>
</feature>
<proteinExistence type="predicted"/>
<dbReference type="STRING" id="109895.A0A507DY36"/>
<keyword evidence="2" id="KW-0677">Repeat</keyword>
<dbReference type="InterPro" id="IPR007319">
    <property type="entry name" value="WDR36/Utp21_C"/>
</dbReference>
<gene>
    <name evidence="6" type="ORF">PhCBS80983_g04353</name>
</gene>
<evidence type="ECO:0000313" key="7">
    <source>
        <dbReference type="Proteomes" id="UP000318582"/>
    </source>
</evidence>
<dbReference type="SMART" id="SM00320">
    <property type="entry name" value="WD40"/>
    <property type="match status" value="9"/>
</dbReference>
<evidence type="ECO:0000256" key="3">
    <source>
        <dbReference type="PROSITE-ProRule" id="PRU00221"/>
    </source>
</evidence>
<dbReference type="Gene3D" id="2.130.10.10">
    <property type="entry name" value="YVTN repeat-like/Quinoprotein amine dehydrogenase"/>
    <property type="match status" value="2"/>
</dbReference>
<dbReference type="Proteomes" id="UP000318582">
    <property type="component" value="Unassembled WGS sequence"/>
</dbReference>